<dbReference type="InterPro" id="IPR016166">
    <property type="entry name" value="FAD-bd_PCMH"/>
</dbReference>
<dbReference type="Pfam" id="PF01565">
    <property type="entry name" value="FAD_binding_4"/>
    <property type="match status" value="1"/>
</dbReference>
<dbReference type="OrthoDB" id="9800184at2"/>
<sequence length="529" mass="59273">MANTKIDFIGKWDTFHNNGERDTKMLLNTRLAKAGSMPAIELYKDAAQEIQRLIKAAADEGEGLRAYGSAWSLSHIAHHPDRMQYNRSMNIKMPILPGNLHADSEYQAENLFFIQCGNIIRQISEYLFEHGKSLKTTGASNGQTIAGAISTGVHGSAFDFGAVPDYVVGLNLIVGPNTDDIVYLERASKPALNDAFATQINARVIRNDDLFNAALVGLGSFGFIHGVVIEVEDRYLLKRYVRKIDKETALKVADTLNFEELAAIFPEEIDGNGQARRPYHYKVFINPYKENDPYVLEVWYKNAYHDNYPDPKVVLKKTLYQDLLTLFIKVIGKSPHIIPSLINLLKEQFLPPLDTIVEAPLKDICWNALHQGPAFACSVGIDQRDSSKATALLIELVNKFPIPGICCLRFVKASTASLGFTKFPVTCAMEMDGVLWKGTDQIISPEKFYWKFIETLKENDIPFTLHWGKNAAWDFPGLAEHMYGADAIRNWKTQRSALLGKAMAKVFSNDFLDTLGLSEYIDNVQPMPA</sequence>
<dbReference type="PANTHER" id="PTHR43762">
    <property type="entry name" value="L-GULONOLACTONE OXIDASE"/>
    <property type="match status" value="1"/>
</dbReference>
<dbReference type="AlphaFoldDB" id="F4L5C3"/>
<gene>
    <name evidence="2" type="ordered locus">Halhy_1918</name>
</gene>
<dbReference type="PROSITE" id="PS51387">
    <property type="entry name" value="FAD_PCMH"/>
    <property type="match status" value="1"/>
</dbReference>
<proteinExistence type="predicted"/>
<keyword evidence="3" id="KW-1185">Reference proteome</keyword>
<evidence type="ECO:0000313" key="3">
    <source>
        <dbReference type="Proteomes" id="UP000008461"/>
    </source>
</evidence>
<dbReference type="RefSeq" id="WP_013764356.1">
    <property type="nucleotide sequence ID" value="NC_015510.1"/>
</dbReference>
<evidence type="ECO:0000259" key="1">
    <source>
        <dbReference type="PROSITE" id="PS51387"/>
    </source>
</evidence>
<dbReference type="eggNOG" id="COG0277">
    <property type="taxonomic scope" value="Bacteria"/>
</dbReference>
<feature type="domain" description="FAD-binding PCMH-type" evidence="1">
    <location>
        <begin position="34"/>
        <end position="234"/>
    </location>
</feature>
<reference key="2">
    <citation type="submission" date="2011-04" db="EMBL/GenBank/DDBJ databases">
        <title>Complete sequence of chromosome of Haliscomenobacter hydrossis DSM 1100.</title>
        <authorList>
            <consortium name="US DOE Joint Genome Institute (JGI-PGF)"/>
            <person name="Lucas S."/>
            <person name="Han J."/>
            <person name="Lapidus A."/>
            <person name="Bruce D."/>
            <person name="Goodwin L."/>
            <person name="Pitluck S."/>
            <person name="Peters L."/>
            <person name="Kyrpides N."/>
            <person name="Mavromatis K."/>
            <person name="Ivanova N."/>
            <person name="Ovchinnikova G."/>
            <person name="Pagani I."/>
            <person name="Daligault H."/>
            <person name="Detter J.C."/>
            <person name="Han C."/>
            <person name="Land M."/>
            <person name="Hauser L."/>
            <person name="Markowitz V."/>
            <person name="Cheng J.-F."/>
            <person name="Hugenholtz P."/>
            <person name="Woyke T."/>
            <person name="Wu D."/>
            <person name="Verbarg S."/>
            <person name="Frueling A."/>
            <person name="Brambilla E."/>
            <person name="Klenk H.-P."/>
            <person name="Eisen J.A."/>
        </authorList>
    </citation>
    <scope>NUCLEOTIDE SEQUENCE</scope>
    <source>
        <strain>DSM 1100</strain>
    </source>
</reference>
<dbReference type="InterPro" id="IPR036318">
    <property type="entry name" value="FAD-bd_PCMH-like_sf"/>
</dbReference>
<dbReference type="Proteomes" id="UP000008461">
    <property type="component" value="Chromosome"/>
</dbReference>
<dbReference type="KEGG" id="hhy:Halhy_1918"/>
<accession>F4L5C3</accession>
<dbReference type="GO" id="GO:0071949">
    <property type="term" value="F:FAD binding"/>
    <property type="evidence" value="ECO:0007669"/>
    <property type="project" value="InterPro"/>
</dbReference>
<dbReference type="PANTHER" id="PTHR43762:SF1">
    <property type="entry name" value="D-ARABINONO-1,4-LACTONE OXIDASE"/>
    <property type="match status" value="1"/>
</dbReference>
<evidence type="ECO:0000313" key="2">
    <source>
        <dbReference type="EMBL" id="AEE49803.1"/>
    </source>
</evidence>
<organism evidence="2 3">
    <name type="scientific">Haliscomenobacter hydrossis (strain ATCC 27775 / DSM 1100 / LMG 10767 / O)</name>
    <dbReference type="NCBI Taxonomy" id="760192"/>
    <lineage>
        <taxon>Bacteria</taxon>
        <taxon>Pseudomonadati</taxon>
        <taxon>Bacteroidota</taxon>
        <taxon>Saprospiria</taxon>
        <taxon>Saprospirales</taxon>
        <taxon>Haliscomenobacteraceae</taxon>
        <taxon>Haliscomenobacter</taxon>
    </lineage>
</organism>
<dbReference type="STRING" id="760192.Halhy_1918"/>
<reference evidence="2 3" key="1">
    <citation type="journal article" date="2011" name="Stand. Genomic Sci.">
        <title>Complete genome sequence of Haliscomenobacter hydrossis type strain (O).</title>
        <authorList>
            <consortium name="US DOE Joint Genome Institute (JGI-PGF)"/>
            <person name="Daligault H."/>
            <person name="Lapidus A."/>
            <person name="Zeytun A."/>
            <person name="Nolan M."/>
            <person name="Lucas S."/>
            <person name="Del Rio T.G."/>
            <person name="Tice H."/>
            <person name="Cheng J.F."/>
            <person name="Tapia R."/>
            <person name="Han C."/>
            <person name="Goodwin L."/>
            <person name="Pitluck S."/>
            <person name="Liolios K."/>
            <person name="Pagani I."/>
            <person name="Ivanova N."/>
            <person name="Huntemann M."/>
            <person name="Mavromatis K."/>
            <person name="Mikhailova N."/>
            <person name="Pati A."/>
            <person name="Chen A."/>
            <person name="Palaniappan K."/>
            <person name="Land M."/>
            <person name="Hauser L."/>
            <person name="Brambilla E.M."/>
            <person name="Rohde M."/>
            <person name="Verbarg S."/>
            <person name="Goker M."/>
            <person name="Bristow J."/>
            <person name="Eisen J.A."/>
            <person name="Markowitz V."/>
            <person name="Hugenholtz P."/>
            <person name="Kyrpides N.C."/>
            <person name="Klenk H.P."/>
            <person name="Woyke T."/>
        </authorList>
    </citation>
    <scope>NUCLEOTIDE SEQUENCE [LARGE SCALE GENOMIC DNA]</scope>
    <source>
        <strain evidence="3">ATCC 27775 / DSM 1100 / LMG 10767 / O</strain>
    </source>
</reference>
<dbReference type="GO" id="GO:0016899">
    <property type="term" value="F:oxidoreductase activity, acting on the CH-OH group of donors, oxygen as acceptor"/>
    <property type="evidence" value="ECO:0007669"/>
    <property type="project" value="InterPro"/>
</dbReference>
<dbReference type="InterPro" id="IPR016169">
    <property type="entry name" value="FAD-bd_PCMH_sub2"/>
</dbReference>
<protein>
    <submittedName>
        <fullName evidence="2">FAD linked oxidase domain protein</fullName>
    </submittedName>
</protein>
<dbReference type="InterPro" id="IPR010031">
    <property type="entry name" value="FAD_lactone_oxidase-like"/>
</dbReference>
<dbReference type="HOGENOM" id="CLU_513710_0_0_10"/>
<dbReference type="EMBL" id="CP002691">
    <property type="protein sequence ID" value="AEE49803.1"/>
    <property type="molecule type" value="Genomic_DNA"/>
</dbReference>
<dbReference type="Gene3D" id="3.30.465.10">
    <property type="match status" value="1"/>
</dbReference>
<dbReference type="InterPro" id="IPR006094">
    <property type="entry name" value="Oxid_FAD_bind_N"/>
</dbReference>
<name>F4L5C3_HALH1</name>
<dbReference type="SUPFAM" id="SSF56176">
    <property type="entry name" value="FAD-binding/transporter-associated domain-like"/>
    <property type="match status" value="1"/>
</dbReference>